<evidence type="ECO:0000259" key="9">
    <source>
        <dbReference type="PROSITE" id="PS50112"/>
    </source>
</evidence>
<dbReference type="InParanoid" id="A2DXT3"/>
<dbReference type="GO" id="GO:0005886">
    <property type="term" value="C:plasma membrane"/>
    <property type="evidence" value="ECO:0000318"/>
    <property type="project" value="GO_Central"/>
</dbReference>
<evidence type="ECO:0000313" key="11">
    <source>
        <dbReference type="EMBL" id="EAY14793.1"/>
    </source>
</evidence>
<sequence length="1573" mass="179401">MAEASVSRSMSSVSTTLSVAQKIDSLLQGDSGLIDKIFPILDQVMQKTKYPGWLMGVIAIFLLNQILSVTLWVYTPIFRRSTGTWYKFYKVLIEIFSFQDPLNYDRTDGISLTITIVVAVFSVIWFLLMILYNNKFYQIPTALLYITSFILDMVDPLFIMPSIYVINHGITSLRFKYSGVFVTEIIIGAVSYAIFITIFLINTFLKSRSVVLTNFLFPLFDHFSITTWVVATSMFSVLSAIFEYFQHWIYCVAAILHIFLTIYICYRLMFIPFYEVWRNAICLSYGFTTIALDINFIVIYANPSFTYNYTIFVYIGVIFIGYAIAKYYFMRMVKKIKKDLTFDEDISNIQEYFDSIRVGRSSLYAMMYIVVGLSEVADYFIDGSLTDYILNLGTLDSAVSILLQVVTFFPSESRKMGVLYKKVVSKRRLDITDRFLIYQVYRIKMRRLVSDTKDTLEIFNKLRQRNEDCKQIINGFWDKQDCNQEYLSSLSILVNDIDAHFKSVLANNPNNLRITNEYANFLIECRCEFNQAVKESVIADSIGNGRNFNVDVSFRSVVNKFPRYLKDKILDTKGKRITQKGLDRKKNSSQFSSQNGSQNSSNNSSLTRSLSVDFERQEFVCKKILRDSKVRLAFHNAVSETRPWQADIISVLMAFNVALTIVFFIGFYGFMKQRVSWRRSSYRDLENACYTIFYNILSDVYTLNDFAYQSGRYDNNAAVLGDISIDNGVTSPLVPDTLDMPDKIYYCLDHSRSYLEKFLDQLAVLALDNNPYTIAPDVLYSRTNFTYCDNGTAADKIPTSLKDQLITIDYLQNVIAGTFKSGEKIDNLYINNEYCEIAVNIHTVATYSDQTFQNILNYNIQESKDYKKEFLSWLIVGACVIFFGISLPAVIVIKTYNKMVDDMIRSLISLPCEVKEDAKKPLMLEYEDSSMHVSSQKLDKSYIMKILQVLFFFFIFCAVAVYVLLCYEAIILNDDITMILKWFHYSCSRIVLGSEIGVNVIQTILLNGSLPQTIVNVSFVEETARKDLDKLLTYNHALIYGNENISRSIGFDKKFDEMQLQNVCELDHDPKTIHDMYACSSIDSQVQIFKNMVVDVLNNPAKYQGNLNSEVAENMMHLLRNHFYPSVVKATERIAALMEEFYDRKMNLEAVFVVLGFICLIFILVLPAIFKVLVLNNYANLMMLFQHLPPQTILNSPEIMKFFTGKKKNSGDEKMPVSKAIVYDANECIIITNQASVIEILNKSVAENIGLTPDQMLGQQIANFVSTEDQPRLNKQIDLMVNGQGPAIWEDHLTLLDEDSQAIPFAATMIGMKDNENSTTFNSIVFILTNEQEEIQKRKEAEEAKAKSEKLLYQILPKDIVIRLNRGETDISFTIKSATIFFVDIVKFSAYTALLTPTDIMANLSLVFATYDQIVSQYDLITKIKLIGDDYMAAAGLFMKEDDDPKKHAEQAVRCCIQISKALDEINAKLNASLEVRIGCNSGGPLIGGVLGTDKPTFDIIGDPINVAARLQSTDVPGNVQISGETKELIQDLDFNIEERGEVFLKGKGNRMTYFVSLAQKVDPEGSFVVNLN</sequence>
<evidence type="ECO:0000313" key="12">
    <source>
        <dbReference type="Proteomes" id="UP000001542"/>
    </source>
</evidence>
<protein>
    <submittedName>
        <fullName evidence="11">Adenylate and Guanylate cyclase catalytic domain containing protein</fullName>
    </submittedName>
</protein>
<evidence type="ECO:0000256" key="4">
    <source>
        <dbReference type="ARBA" id="ARBA00022989"/>
    </source>
</evidence>
<feature type="compositionally biased region" description="Low complexity" evidence="7">
    <location>
        <begin position="588"/>
        <end position="605"/>
    </location>
</feature>
<dbReference type="PANTHER" id="PTHR11920">
    <property type="entry name" value="GUANYLYL CYCLASE"/>
    <property type="match status" value="1"/>
</dbReference>
<feature type="transmembrane region" description="Helical" evidence="8">
    <location>
        <begin position="1150"/>
        <end position="1170"/>
    </location>
</feature>
<dbReference type="GO" id="GO:0035556">
    <property type="term" value="P:intracellular signal transduction"/>
    <property type="evidence" value="ECO:0007669"/>
    <property type="project" value="InterPro"/>
</dbReference>
<feature type="transmembrane region" description="Helical" evidence="8">
    <location>
        <begin position="217"/>
        <end position="241"/>
    </location>
</feature>
<feature type="transmembrane region" description="Helical" evidence="8">
    <location>
        <begin position="185"/>
        <end position="205"/>
    </location>
</feature>
<feature type="transmembrane region" description="Helical" evidence="8">
    <location>
        <begin position="280"/>
        <end position="301"/>
    </location>
</feature>
<evidence type="ECO:0000256" key="3">
    <source>
        <dbReference type="ARBA" id="ARBA00022741"/>
    </source>
</evidence>
<dbReference type="SMART" id="SM00044">
    <property type="entry name" value="CYCc"/>
    <property type="match status" value="1"/>
</dbReference>
<feature type="transmembrane region" description="Helical" evidence="8">
    <location>
        <begin position="870"/>
        <end position="893"/>
    </location>
</feature>
<dbReference type="PROSITE" id="PS50125">
    <property type="entry name" value="GUANYLATE_CYCLASE_2"/>
    <property type="match status" value="1"/>
</dbReference>
<dbReference type="KEGG" id="tva:4772790"/>
<dbReference type="eggNOG" id="KOG1023">
    <property type="taxonomic scope" value="Eukaryota"/>
</dbReference>
<dbReference type="SUPFAM" id="SSF55785">
    <property type="entry name" value="PYP-like sensor domain (PAS domain)"/>
    <property type="match status" value="1"/>
</dbReference>
<dbReference type="GO" id="GO:0006182">
    <property type="term" value="P:cGMP biosynthetic process"/>
    <property type="evidence" value="ECO:0000318"/>
    <property type="project" value="GO_Central"/>
</dbReference>
<dbReference type="InterPro" id="IPR000014">
    <property type="entry name" value="PAS"/>
</dbReference>
<dbReference type="OrthoDB" id="6510100at2759"/>
<dbReference type="STRING" id="5722.A2DXT3"/>
<feature type="transmembrane region" description="Helical" evidence="8">
    <location>
        <begin position="946"/>
        <end position="972"/>
    </location>
</feature>
<keyword evidence="6" id="KW-0456">Lyase</keyword>
<evidence type="ECO:0000256" key="5">
    <source>
        <dbReference type="ARBA" id="ARBA00023136"/>
    </source>
</evidence>
<evidence type="ECO:0000259" key="10">
    <source>
        <dbReference type="PROSITE" id="PS50125"/>
    </source>
</evidence>
<feature type="domain" description="PAS" evidence="9">
    <location>
        <begin position="1229"/>
        <end position="1284"/>
    </location>
</feature>
<keyword evidence="2 8" id="KW-0812">Transmembrane</keyword>
<evidence type="ECO:0000256" key="6">
    <source>
        <dbReference type="ARBA" id="ARBA00023239"/>
    </source>
</evidence>
<dbReference type="SMR" id="A2DXT3"/>
<feature type="transmembrane region" description="Helical" evidence="8">
    <location>
        <begin position="648"/>
        <end position="670"/>
    </location>
</feature>
<dbReference type="InterPro" id="IPR001054">
    <property type="entry name" value="A/G_cyclase"/>
</dbReference>
<dbReference type="GO" id="GO:0001653">
    <property type="term" value="F:peptide receptor activity"/>
    <property type="evidence" value="ECO:0000318"/>
    <property type="project" value="GO_Central"/>
</dbReference>
<dbReference type="InterPro" id="IPR029787">
    <property type="entry name" value="Nucleotide_cyclase"/>
</dbReference>
<evidence type="ECO:0000256" key="8">
    <source>
        <dbReference type="SAM" id="Phobius"/>
    </source>
</evidence>
<dbReference type="Pfam" id="PF00211">
    <property type="entry name" value="Guanylate_cyc"/>
    <property type="match status" value="1"/>
</dbReference>
<accession>A2DXT3</accession>
<dbReference type="CDD" id="cd07302">
    <property type="entry name" value="CHD"/>
    <property type="match status" value="1"/>
</dbReference>
<dbReference type="Proteomes" id="UP000001542">
    <property type="component" value="Unassembled WGS sequence"/>
</dbReference>
<gene>
    <name evidence="11" type="ORF">TVAG_219760</name>
</gene>
<organism evidence="11 12">
    <name type="scientific">Trichomonas vaginalis (strain ATCC PRA-98 / G3)</name>
    <dbReference type="NCBI Taxonomy" id="412133"/>
    <lineage>
        <taxon>Eukaryota</taxon>
        <taxon>Metamonada</taxon>
        <taxon>Parabasalia</taxon>
        <taxon>Trichomonadida</taxon>
        <taxon>Trichomonadidae</taxon>
        <taxon>Trichomonas</taxon>
    </lineage>
</organism>
<dbReference type="GO" id="GO:0007168">
    <property type="term" value="P:receptor guanylyl cyclase signaling pathway"/>
    <property type="evidence" value="ECO:0000318"/>
    <property type="project" value="GO_Central"/>
</dbReference>
<comment type="subcellular location">
    <subcellularLocation>
        <location evidence="1">Membrane</location>
    </subcellularLocation>
</comment>
<feature type="transmembrane region" description="Helical" evidence="8">
    <location>
        <begin position="307"/>
        <end position="329"/>
    </location>
</feature>
<keyword evidence="3" id="KW-0547">Nucleotide-binding</keyword>
<dbReference type="Gene3D" id="3.30.70.1230">
    <property type="entry name" value="Nucleotide cyclase"/>
    <property type="match status" value="1"/>
</dbReference>
<reference evidence="11" key="1">
    <citation type="submission" date="2006-10" db="EMBL/GenBank/DDBJ databases">
        <authorList>
            <person name="Amadeo P."/>
            <person name="Zhao Q."/>
            <person name="Wortman J."/>
            <person name="Fraser-Liggett C."/>
            <person name="Carlton J."/>
        </authorList>
    </citation>
    <scope>NUCLEOTIDE SEQUENCE</scope>
    <source>
        <strain evidence="11">G3</strain>
    </source>
</reference>
<proteinExistence type="predicted"/>
<dbReference type="VEuPathDB" id="TrichDB:TVAGG3_0683440"/>
<dbReference type="Pfam" id="PF13426">
    <property type="entry name" value="PAS_9"/>
    <property type="match status" value="1"/>
</dbReference>
<dbReference type="RefSeq" id="XP_001327016.1">
    <property type="nucleotide sequence ID" value="XM_001326981.1"/>
</dbReference>
<evidence type="ECO:0000256" key="2">
    <source>
        <dbReference type="ARBA" id="ARBA00022692"/>
    </source>
</evidence>
<reference evidence="11" key="2">
    <citation type="journal article" date="2007" name="Science">
        <title>Draft genome sequence of the sexually transmitted pathogen Trichomonas vaginalis.</title>
        <authorList>
            <person name="Carlton J.M."/>
            <person name="Hirt R.P."/>
            <person name="Silva J.C."/>
            <person name="Delcher A.L."/>
            <person name="Schatz M."/>
            <person name="Zhao Q."/>
            <person name="Wortman J.R."/>
            <person name="Bidwell S.L."/>
            <person name="Alsmark U.C.M."/>
            <person name="Besteiro S."/>
            <person name="Sicheritz-Ponten T."/>
            <person name="Noel C.J."/>
            <person name="Dacks J.B."/>
            <person name="Foster P.G."/>
            <person name="Simillion C."/>
            <person name="Van de Peer Y."/>
            <person name="Miranda-Saavedra D."/>
            <person name="Barton G.J."/>
            <person name="Westrop G.D."/>
            <person name="Mueller S."/>
            <person name="Dessi D."/>
            <person name="Fiori P.L."/>
            <person name="Ren Q."/>
            <person name="Paulsen I."/>
            <person name="Zhang H."/>
            <person name="Bastida-Corcuera F.D."/>
            <person name="Simoes-Barbosa A."/>
            <person name="Brown M.T."/>
            <person name="Hayes R.D."/>
            <person name="Mukherjee M."/>
            <person name="Okumura C.Y."/>
            <person name="Schneider R."/>
            <person name="Smith A.J."/>
            <person name="Vanacova S."/>
            <person name="Villalvazo M."/>
            <person name="Haas B.J."/>
            <person name="Pertea M."/>
            <person name="Feldblyum T.V."/>
            <person name="Utterback T.R."/>
            <person name="Shu C.L."/>
            <person name="Osoegawa K."/>
            <person name="de Jong P.J."/>
            <person name="Hrdy I."/>
            <person name="Horvathova L."/>
            <person name="Zubacova Z."/>
            <person name="Dolezal P."/>
            <person name="Malik S.B."/>
            <person name="Logsdon J.M. Jr."/>
            <person name="Henze K."/>
            <person name="Gupta A."/>
            <person name="Wang C.C."/>
            <person name="Dunne R.L."/>
            <person name="Upcroft J.A."/>
            <person name="Upcroft P."/>
            <person name="White O."/>
            <person name="Salzberg S.L."/>
            <person name="Tang P."/>
            <person name="Chiu C.-H."/>
            <person name="Lee Y.-S."/>
            <person name="Embley T.M."/>
            <person name="Coombs G.H."/>
            <person name="Mottram J.C."/>
            <person name="Tachezy J."/>
            <person name="Fraser-Liggett C.M."/>
            <person name="Johnson P.J."/>
        </authorList>
    </citation>
    <scope>NUCLEOTIDE SEQUENCE [LARGE SCALE GENOMIC DNA]</scope>
    <source>
        <strain evidence="11">G3</strain>
    </source>
</reference>
<dbReference type="InterPro" id="IPR050401">
    <property type="entry name" value="Cyclic_nucleotide_synthase"/>
</dbReference>
<keyword evidence="5 8" id="KW-0472">Membrane</keyword>
<evidence type="ECO:0000256" key="7">
    <source>
        <dbReference type="SAM" id="MobiDB-lite"/>
    </source>
</evidence>
<keyword evidence="12" id="KW-1185">Reference proteome</keyword>
<dbReference type="Gene3D" id="3.30.450.20">
    <property type="entry name" value="PAS domain"/>
    <property type="match status" value="1"/>
</dbReference>
<feature type="transmembrane region" description="Helical" evidence="8">
    <location>
        <begin position="247"/>
        <end position="268"/>
    </location>
</feature>
<evidence type="ECO:0000256" key="1">
    <source>
        <dbReference type="ARBA" id="ARBA00004370"/>
    </source>
</evidence>
<feature type="transmembrane region" description="Helical" evidence="8">
    <location>
        <begin position="143"/>
        <end position="165"/>
    </location>
</feature>
<dbReference type="SUPFAM" id="SSF55073">
    <property type="entry name" value="Nucleotide cyclase"/>
    <property type="match status" value="1"/>
</dbReference>
<name>A2DXT3_TRIV3</name>
<feature type="region of interest" description="Disordered" evidence="7">
    <location>
        <begin position="581"/>
        <end position="606"/>
    </location>
</feature>
<dbReference type="GO" id="GO:0000166">
    <property type="term" value="F:nucleotide binding"/>
    <property type="evidence" value="ECO:0007669"/>
    <property type="project" value="UniProtKB-KW"/>
</dbReference>
<dbReference type="CDD" id="cd00130">
    <property type="entry name" value="PAS"/>
    <property type="match status" value="1"/>
</dbReference>
<dbReference type="PROSITE" id="PS50112">
    <property type="entry name" value="PAS"/>
    <property type="match status" value="1"/>
</dbReference>
<dbReference type="GO" id="GO:0004383">
    <property type="term" value="F:guanylate cyclase activity"/>
    <property type="evidence" value="ECO:0000318"/>
    <property type="project" value="GO_Central"/>
</dbReference>
<dbReference type="InterPro" id="IPR035965">
    <property type="entry name" value="PAS-like_dom_sf"/>
</dbReference>
<dbReference type="PANTHER" id="PTHR11920:SF335">
    <property type="entry name" value="GUANYLATE CYCLASE"/>
    <property type="match status" value="1"/>
</dbReference>
<dbReference type="VEuPathDB" id="TrichDB:TVAG_219760"/>
<dbReference type="EMBL" id="DS113265">
    <property type="protein sequence ID" value="EAY14793.1"/>
    <property type="molecule type" value="Genomic_DNA"/>
</dbReference>
<feature type="transmembrane region" description="Helical" evidence="8">
    <location>
        <begin position="53"/>
        <end position="74"/>
    </location>
</feature>
<feature type="domain" description="Guanylate cyclase" evidence="10">
    <location>
        <begin position="1379"/>
        <end position="1512"/>
    </location>
</feature>
<keyword evidence="4 8" id="KW-1133">Transmembrane helix</keyword>
<feature type="transmembrane region" description="Helical" evidence="8">
    <location>
        <begin position="110"/>
        <end position="131"/>
    </location>
</feature>